<keyword evidence="6" id="KW-0732">Signal</keyword>
<feature type="transmembrane region" description="Helical" evidence="5">
    <location>
        <begin position="242"/>
        <end position="260"/>
    </location>
</feature>
<feature type="transmembrane region" description="Helical" evidence="5">
    <location>
        <begin position="180"/>
        <end position="200"/>
    </location>
</feature>
<keyword evidence="2 5" id="KW-0812">Transmembrane</keyword>
<dbReference type="InterPro" id="IPR036259">
    <property type="entry name" value="MFS_trans_sf"/>
</dbReference>
<dbReference type="Proteomes" id="UP000054144">
    <property type="component" value="Unassembled WGS sequence"/>
</dbReference>
<dbReference type="GO" id="GO:0000329">
    <property type="term" value="C:fungal-type vacuole membrane"/>
    <property type="evidence" value="ECO:0007669"/>
    <property type="project" value="TreeGrafter"/>
</dbReference>
<dbReference type="OrthoDB" id="410267at2759"/>
<gene>
    <name evidence="7" type="ORF">FISHEDRAFT_46565</name>
</gene>
<feature type="transmembrane region" description="Helical" evidence="5">
    <location>
        <begin position="119"/>
        <end position="140"/>
    </location>
</feature>
<feature type="signal peptide" evidence="6">
    <location>
        <begin position="1"/>
        <end position="28"/>
    </location>
</feature>
<evidence type="ECO:0000256" key="2">
    <source>
        <dbReference type="ARBA" id="ARBA00022692"/>
    </source>
</evidence>
<keyword evidence="4 5" id="KW-0472">Membrane</keyword>
<organism evidence="7 8">
    <name type="scientific">Fistulina hepatica ATCC 64428</name>
    <dbReference type="NCBI Taxonomy" id="1128425"/>
    <lineage>
        <taxon>Eukaryota</taxon>
        <taxon>Fungi</taxon>
        <taxon>Dikarya</taxon>
        <taxon>Basidiomycota</taxon>
        <taxon>Agaricomycotina</taxon>
        <taxon>Agaricomycetes</taxon>
        <taxon>Agaricomycetidae</taxon>
        <taxon>Agaricales</taxon>
        <taxon>Fistulinaceae</taxon>
        <taxon>Fistulina</taxon>
    </lineage>
</organism>
<comment type="subcellular location">
    <subcellularLocation>
        <location evidence="1">Membrane</location>
        <topology evidence="1">Multi-pass membrane protein</topology>
    </subcellularLocation>
</comment>
<reference evidence="7 8" key="1">
    <citation type="journal article" date="2015" name="Fungal Genet. Biol.">
        <title>Evolution of novel wood decay mechanisms in Agaricales revealed by the genome sequences of Fistulina hepatica and Cylindrobasidium torrendii.</title>
        <authorList>
            <person name="Floudas D."/>
            <person name="Held B.W."/>
            <person name="Riley R."/>
            <person name="Nagy L.G."/>
            <person name="Koehler G."/>
            <person name="Ransdell A.S."/>
            <person name="Younus H."/>
            <person name="Chow J."/>
            <person name="Chiniquy J."/>
            <person name="Lipzen A."/>
            <person name="Tritt A."/>
            <person name="Sun H."/>
            <person name="Haridas S."/>
            <person name="LaButti K."/>
            <person name="Ohm R.A."/>
            <person name="Kues U."/>
            <person name="Blanchette R.A."/>
            <person name="Grigoriev I.V."/>
            <person name="Minto R.E."/>
            <person name="Hibbett D.S."/>
        </authorList>
    </citation>
    <scope>NUCLEOTIDE SEQUENCE [LARGE SCALE GENOMIC DNA]</scope>
    <source>
        <strain evidence="7 8">ATCC 64428</strain>
    </source>
</reference>
<feature type="transmembrane region" description="Helical" evidence="5">
    <location>
        <begin position="382"/>
        <end position="402"/>
    </location>
</feature>
<keyword evidence="3 5" id="KW-1133">Transmembrane helix</keyword>
<evidence type="ECO:0000256" key="5">
    <source>
        <dbReference type="SAM" id="Phobius"/>
    </source>
</evidence>
<feature type="transmembrane region" description="Helical" evidence="5">
    <location>
        <begin position="323"/>
        <end position="340"/>
    </location>
</feature>
<feature type="transmembrane region" description="Helical" evidence="5">
    <location>
        <begin position="52"/>
        <end position="69"/>
    </location>
</feature>
<dbReference type="InterPro" id="IPR011701">
    <property type="entry name" value="MFS"/>
</dbReference>
<dbReference type="Pfam" id="PF07690">
    <property type="entry name" value="MFS_1"/>
    <property type="match status" value="1"/>
</dbReference>
<evidence type="ECO:0000256" key="1">
    <source>
        <dbReference type="ARBA" id="ARBA00004141"/>
    </source>
</evidence>
<dbReference type="Gene3D" id="1.20.1250.20">
    <property type="entry name" value="MFS general substrate transporter like domains"/>
    <property type="match status" value="1"/>
</dbReference>
<dbReference type="PANTHER" id="PTHR21576:SF160">
    <property type="entry name" value="NODULIN-LIKE DOMAIN-CONTAINING PROTEIN"/>
    <property type="match status" value="1"/>
</dbReference>
<evidence type="ECO:0000313" key="7">
    <source>
        <dbReference type="EMBL" id="KIY46796.1"/>
    </source>
</evidence>
<proteinExistence type="predicted"/>
<dbReference type="AlphaFoldDB" id="A0A0D7AA47"/>
<dbReference type="SUPFAM" id="SSF103473">
    <property type="entry name" value="MFS general substrate transporter"/>
    <property type="match status" value="1"/>
</dbReference>
<dbReference type="PANTHER" id="PTHR21576">
    <property type="entry name" value="UNCHARACTERIZED NODULIN-LIKE PROTEIN"/>
    <property type="match status" value="1"/>
</dbReference>
<dbReference type="EMBL" id="KN882023">
    <property type="protein sequence ID" value="KIY46796.1"/>
    <property type="molecule type" value="Genomic_DNA"/>
</dbReference>
<sequence length="474" mass="50515">MTGIPPPIISAPRFVTLFASLLVTLASGTNYVRPYAPQLGTRLRISHTMLNVIALAGNVGVYSTGPAWGRIVDTKGPKPNLAAGFIFLLIGYSGIKYYYDTGLPDGTSLTGFSYFNIGLFAVLTGAGGNAGMCSAMSAVARSFPDRMRASTTGLVMSGFGLSAFLFSVTAHVAFPGDTSAFLLLLATGTSIPMIIGYFFVRSIPLPASEDSGEVDHPAIPHMLTVLGGPNLHGLQVLLHPNFALICTILAILTGTGLMYINNVGSMSHALYVKEVPIYNDATATKWQATQVSTISVMNCLGRIIIGIISDLVKNRTPFPRSSLLVPISLCFLFSQLLAAHTDAVEGLWKSSAALGLAYGSAFALLPSIVIEWFGMPHFSENWGYISVSPMVGGNVFSLLFGWNLDRHSSAGTSGGVPSDQHGQCLDGRLCYVDALYITAGFCTAGMFLSAFAAWRDYCKMAPPQVVVEDWEEEN</sequence>
<evidence type="ECO:0000256" key="6">
    <source>
        <dbReference type="SAM" id="SignalP"/>
    </source>
</evidence>
<feature type="transmembrane region" description="Helical" evidence="5">
    <location>
        <begin position="352"/>
        <end position="370"/>
    </location>
</feature>
<feature type="chain" id="PRO_5002316042" evidence="6">
    <location>
        <begin position="29"/>
        <end position="474"/>
    </location>
</feature>
<evidence type="ECO:0000256" key="3">
    <source>
        <dbReference type="ARBA" id="ARBA00022989"/>
    </source>
</evidence>
<feature type="transmembrane region" description="Helical" evidence="5">
    <location>
        <begin position="152"/>
        <end position="174"/>
    </location>
</feature>
<dbReference type="GO" id="GO:0022857">
    <property type="term" value="F:transmembrane transporter activity"/>
    <property type="evidence" value="ECO:0007669"/>
    <property type="project" value="InterPro"/>
</dbReference>
<evidence type="ECO:0000256" key="4">
    <source>
        <dbReference type="ARBA" id="ARBA00023136"/>
    </source>
</evidence>
<feature type="transmembrane region" description="Helical" evidence="5">
    <location>
        <begin position="435"/>
        <end position="454"/>
    </location>
</feature>
<evidence type="ECO:0000313" key="8">
    <source>
        <dbReference type="Proteomes" id="UP000054144"/>
    </source>
</evidence>
<feature type="transmembrane region" description="Helical" evidence="5">
    <location>
        <begin position="81"/>
        <end position="99"/>
    </location>
</feature>
<accession>A0A0D7AA47</accession>
<name>A0A0D7AA47_9AGAR</name>
<keyword evidence="8" id="KW-1185">Reference proteome</keyword>
<protein>
    <submittedName>
        <fullName evidence="7">MFS general substrate transporter</fullName>
    </submittedName>
</protein>